<dbReference type="AlphaFoldDB" id="A0AAD4PQQ9"/>
<evidence type="ECO:0000256" key="2">
    <source>
        <dbReference type="ARBA" id="ARBA00022737"/>
    </source>
</evidence>
<comment type="caution">
    <text evidence="9">The sequence shown here is derived from an EMBL/GenBank/DDBJ whole genome shotgun (WGS) entry which is preliminary data.</text>
</comment>
<dbReference type="SUPFAM" id="SSF52540">
    <property type="entry name" value="P-loop containing nucleoside triphosphate hydrolases"/>
    <property type="match status" value="2"/>
</dbReference>
<evidence type="ECO:0000256" key="6">
    <source>
        <dbReference type="ARBA" id="ARBA00022840"/>
    </source>
</evidence>
<name>A0AAD4PQQ9_9MUSC</name>
<dbReference type="GO" id="GO:0005524">
    <property type="term" value="F:ATP binding"/>
    <property type="evidence" value="ECO:0007669"/>
    <property type="project" value="UniProtKB-KW"/>
</dbReference>
<evidence type="ECO:0000256" key="4">
    <source>
        <dbReference type="ARBA" id="ARBA00022801"/>
    </source>
</evidence>
<keyword evidence="5" id="KW-0347">Helicase</keyword>
<feature type="compositionally biased region" description="Polar residues" evidence="8">
    <location>
        <begin position="881"/>
        <end position="895"/>
    </location>
</feature>
<dbReference type="Gene3D" id="3.40.50.300">
    <property type="entry name" value="P-loop containing nucleotide triphosphate hydrolases"/>
    <property type="match status" value="2"/>
</dbReference>
<dbReference type="GO" id="GO:0003724">
    <property type="term" value="F:RNA helicase activity"/>
    <property type="evidence" value="ECO:0007669"/>
    <property type="project" value="UniProtKB-EC"/>
</dbReference>
<dbReference type="PANTHER" id="PTHR22655:SF2">
    <property type="entry name" value="ATP-DEPENDENT RNA HELICASE TDRD12-RELATED"/>
    <property type="match status" value="1"/>
</dbReference>
<keyword evidence="10" id="KW-1185">Reference proteome</keyword>
<dbReference type="EMBL" id="JAJJHW010000681">
    <property type="protein sequence ID" value="KAH8384891.1"/>
    <property type="molecule type" value="Genomic_DNA"/>
</dbReference>
<feature type="non-terminal residue" evidence="9">
    <location>
        <position position="1041"/>
    </location>
</feature>
<evidence type="ECO:0000256" key="3">
    <source>
        <dbReference type="ARBA" id="ARBA00022741"/>
    </source>
</evidence>
<feature type="region of interest" description="Disordered" evidence="8">
    <location>
        <begin position="879"/>
        <end position="902"/>
    </location>
</feature>
<dbReference type="EC" id="3.6.4.13" evidence="1"/>
<evidence type="ECO:0000256" key="7">
    <source>
        <dbReference type="ARBA" id="ARBA00047984"/>
    </source>
</evidence>
<dbReference type="PANTHER" id="PTHR22655">
    <property type="entry name" value="ATP-DEPENDENT RNA HELICASE TDRD12-RELATED"/>
    <property type="match status" value="1"/>
</dbReference>
<keyword evidence="6" id="KW-0067">ATP-binding</keyword>
<keyword evidence="2" id="KW-0677">Repeat</keyword>
<evidence type="ECO:0000313" key="10">
    <source>
        <dbReference type="Proteomes" id="UP001200034"/>
    </source>
</evidence>
<sequence length="1041" mass="120243">KLESDDNNNSKSGSVHYEVQEDAFAQYARPLLAANCSEYVVAQSNIRLQPARQMDEVSFLPHILHTMRRLRLTQLLRLQSYAWPHLRLGANHGAIIVGAPRSGRTLSYVPPLCQQVCMMLDKLRRGQRWELVGPVAVVLAADLARVQQIACVCNTMLCKAKNEEWLSLVLTVPSAQSPEFFQRLLNGVGCLVATPAQFIWLCNYGLIQMPYLRFVAYDDMDLMLPDQLHKAHQQVLSLTKQQRPQLVVTTQSYNRKLLNMVREINAHPLVLFGDILEAALYGGTRMRLTLLKSSLKQQELLHLLQQRPPHLLRTVIKCHNDADIRDLVGILGRRGYSCLPYYQTADMEVRDRVHRWMLDTRGELLLCTDDCPELDIRHAHTLVHYSMSDSWSKFKLRHLVLSENLCNQFEQLLQQEDTRESMADQKFKENGLLSMIFLDETNNMQLPRLVEFLQMHQNVDERIVSLARKIRNESERMKSNEPTLCDLLLSLGHCADTQCEQRHQLLPYDWQLPAMLPVEGDVKLQLVRVYSPTHYCVRLLEHLPPGDKWRPLCRRAALDLRLQLLQSQEARRHWPPKAKQICTFRNDFGYERVRILHVAPIKRINLSRIDVSVVVQAMDVDTRQIKTTSGKLYVCPDELLNEPPLAIDLRILGMVPYTGEWSWHEEDGRECANWLSAVPQPNFLQASITKTLSHTIFVHDLVATCYAPSLQMHVRRFSMCQQLAQYKLAKKSDLAVAKLMQFLTEDQEEQEVKNQQVVQALVKSQQPFEEKQTSKSQAVKGMSSRTEFFSKMALQLGKENRKRCEEQQQQPLYDQLNQDRKLIKQAEKSTEPESSMEALYNCLMRCTMLELSQESAENKPPVDNCEMTEKLLKQLVDQPFENGNQTNSKTESSKQAEGAYKATRTNATEKSYGIEYQIPKNVVRPEVIYYQTLCTLELQIVLPEDKMQYNVLLQNGCCIVFFTVDKLASSKYQFTLNTHCSYRSLTHHTQGRTVYASILKALAVPYPLEFGFYKFMKPQHEKLIDMEEQRRSRVSKLESYL</sequence>
<comment type="catalytic activity">
    <reaction evidence="7">
        <text>ATP + H2O = ADP + phosphate + H(+)</text>
        <dbReference type="Rhea" id="RHEA:13065"/>
        <dbReference type="ChEBI" id="CHEBI:15377"/>
        <dbReference type="ChEBI" id="CHEBI:15378"/>
        <dbReference type="ChEBI" id="CHEBI:30616"/>
        <dbReference type="ChEBI" id="CHEBI:43474"/>
        <dbReference type="ChEBI" id="CHEBI:456216"/>
        <dbReference type="EC" id="3.6.4.13"/>
    </reaction>
</comment>
<reference evidence="9" key="1">
    <citation type="journal article" date="2021" name="Mol. Ecol. Resour.">
        <title>Phylogenomic analyses of the genus Drosophila reveals genomic signals of climate adaptation.</title>
        <authorList>
            <person name="Li F."/>
            <person name="Rane R.V."/>
            <person name="Luria V."/>
            <person name="Xiong Z."/>
            <person name="Chen J."/>
            <person name="Li Z."/>
            <person name="Catullo R.A."/>
            <person name="Griffin P.C."/>
            <person name="Schiffer M."/>
            <person name="Pearce S."/>
            <person name="Lee S.F."/>
            <person name="McElroy K."/>
            <person name="Stocker A."/>
            <person name="Shirriffs J."/>
            <person name="Cockerell F."/>
            <person name="Coppin C."/>
            <person name="Sgro C.M."/>
            <person name="Karger A."/>
            <person name="Cain J.W."/>
            <person name="Weber J.A."/>
            <person name="Santpere G."/>
            <person name="Kirschner M.W."/>
            <person name="Hoffmann A.A."/>
            <person name="Oakeshott J.G."/>
            <person name="Zhang G."/>
        </authorList>
    </citation>
    <scope>NUCLEOTIDE SEQUENCE</scope>
    <source>
        <strain evidence="9">BGI-SZ-2011g</strain>
    </source>
</reference>
<dbReference type="GO" id="GO:0042078">
    <property type="term" value="P:germ-line stem cell division"/>
    <property type="evidence" value="ECO:0007669"/>
    <property type="project" value="TreeGrafter"/>
</dbReference>
<organism evidence="9 10">
    <name type="scientific">Drosophila rubida</name>
    <dbReference type="NCBI Taxonomy" id="30044"/>
    <lineage>
        <taxon>Eukaryota</taxon>
        <taxon>Metazoa</taxon>
        <taxon>Ecdysozoa</taxon>
        <taxon>Arthropoda</taxon>
        <taxon>Hexapoda</taxon>
        <taxon>Insecta</taxon>
        <taxon>Pterygota</taxon>
        <taxon>Neoptera</taxon>
        <taxon>Endopterygota</taxon>
        <taxon>Diptera</taxon>
        <taxon>Brachycera</taxon>
        <taxon>Muscomorpha</taxon>
        <taxon>Ephydroidea</taxon>
        <taxon>Drosophilidae</taxon>
        <taxon>Drosophila</taxon>
    </lineage>
</organism>
<evidence type="ECO:0000313" key="9">
    <source>
        <dbReference type="EMBL" id="KAH8384891.1"/>
    </source>
</evidence>
<evidence type="ECO:0000256" key="5">
    <source>
        <dbReference type="ARBA" id="ARBA00022806"/>
    </source>
</evidence>
<evidence type="ECO:0000256" key="1">
    <source>
        <dbReference type="ARBA" id="ARBA00012552"/>
    </source>
</evidence>
<protein>
    <recommendedName>
        <fullName evidence="1">RNA helicase</fullName>
        <ecNumber evidence="1">3.6.4.13</ecNumber>
    </recommendedName>
</protein>
<dbReference type="Proteomes" id="UP001200034">
    <property type="component" value="Unassembled WGS sequence"/>
</dbReference>
<accession>A0AAD4PQQ9</accession>
<keyword evidence="3" id="KW-0547">Nucleotide-binding</keyword>
<proteinExistence type="predicted"/>
<dbReference type="InterPro" id="IPR027417">
    <property type="entry name" value="P-loop_NTPase"/>
</dbReference>
<dbReference type="GO" id="GO:0016787">
    <property type="term" value="F:hydrolase activity"/>
    <property type="evidence" value="ECO:0007669"/>
    <property type="project" value="UniProtKB-KW"/>
</dbReference>
<feature type="non-terminal residue" evidence="9">
    <location>
        <position position="1"/>
    </location>
</feature>
<gene>
    <name evidence="9" type="ORF">KR093_011820</name>
</gene>
<evidence type="ECO:0000256" key="8">
    <source>
        <dbReference type="SAM" id="MobiDB-lite"/>
    </source>
</evidence>
<keyword evidence="4" id="KW-0378">Hydrolase</keyword>